<dbReference type="Pfam" id="PF12728">
    <property type="entry name" value="HTH_17"/>
    <property type="match status" value="1"/>
</dbReference>
<evidence type="ECO:0000259" key="1">
    <source>
        <dbReference type="Pfam" id="PF12728"/>
    </source>
</evidence>
<gene>
    <name evidence="2" type="ORF">GT409_10440</name>
</gene>
<proteinExistence type="predicted"/>
<dbReference type="KEGG" id="taer:GT409_10440"/>
<dbReference type="SUPFAM" id="SSF46955">
    <property type="entry name" value="Putative DNA-binding domain"/>
    <property type="match status" value="1"/>
</dbReference>
<dbReference type="RefSeq" id="WP_160629033.1">
    <property type="nucleotide sequence ID" value="NZ_CP047593.1"/>
</dbReference>
<sequence length="128" mass="14318">MASNLDDRFWQLHALAKDGDENALADLWSEYQFAYGADEAPVTDERLIHAVPKATQEAKEKALPILEGRPEDPALLLMGQAAELLNVSRPTLWRMLKAGRLPKVEIYPGAFRIRRSDIMALITGESQC</sequence>
<keyword evidence="3" id="KW-1185">Reference proteome</keyword>
<organism evidence="2 3">
    <name type="scientific">Tichowtungia aerotolerans</name>
    <dbReference type="NCBI Taxonomy" id="2697043"/>
    <lineage>
        <taxon>Bacteria</taxon>
        <taxon>Pseudomonadati</taxon>
        <taxon>Kiritimatiellota</taxon>
        <taxon>Tichowtungiia</taxon>
        <taxon>Tichowtungiales</taxon>
        <taxon>Tichowtungiaceae</taxon>
        <taxon>Tichowtungia</taxon>
    </lineage>
</organism>
<dbReference type="AlphaFoldDB" id="A0A6P1M7L1"/>
<accession>A0A6P1M7L1</accession>
<dbReference type="Proteomes" id="UP000464954">
    <property type="component" value="Chromosome"/>
</dbReference>
<dbReference type="GO" id="GO:0003677">
    <property type="term" value="F:DNA binding"/>
    <property type="evidence" value="ECO:0007669"/>
    <property type="project" value="InterPro"/>
</dbReference>
<feature type="domain" description="Helix-turn-helix" evidence="1">
    <location>
        <begin position="80"/>
        <end position="124"/>
    </location>
</feature>
<dbReference type="InterPro" id="IPR010093">
    <property type="entry name" value="SinI_DNA-bd"/>
</dbReference>
<protein>
    <submittedName>
        <fullName evidence="2">Helix-turn-helix domain-containing protein</fullName>
    </submittedName>
</protein>
<dbReference type="InterPro" id="IPR009061">
    <property type="entry name" value="DNA-bd_dom_put_sf"/>
</dbReference>
<dbReference type="NCBIfam" id="TIGR01764">
    <property type="entry name" value="excise"/>
    <property type="match status" value="1"/>
</dbReference>
<dbReference type="EMBL" id="CP047593">
    <property type="protein sequence ID" value="QHI69851.1"/>
    <property type="molecule type" value="Genomic_DNA"/>
</dbReference>
<evidence type="ECO:0000313" key="3">
    <source>
        <dbReference type="Proteomes" id="UP000464954"/>
    </source>
</evidence>
<reference evidence="2 3" key="1">
    <citation type="submission" date="2020-01" db="EMBL/GenBank/DDBJ databases">
        <title>Ponticoccus aerotolerans gen. nov., sp. nov., an anaerobic bacterium and proposal of Ponticoccusceae fam. nov., Ponticoccusles ord. nov. and Ponticoccuse classis nov. in the phylum Kiritimatiellaeota.</title>
        <authorList>
            <person name="Zhou L.Y."/>
            <person name="Du Z.J."/>
        </authorList>
    </citation>
    <scope>NUCLEOTIDE SEQUENCE [LARGE SCALE GENOMIC DNA]</scope>
    <source>
        <strain evidence="2 3">S-5007</strain>
    </source>
</reference>
<name>A0A6P1M7L1_9BACT</name>
<evidence type="ECO:0000313" key="2">
    <source>
        <dbReference type="EMBL" id="QHI69851.1"/>
    </source>
</evidence>
<dbReference type="InterPro" id="IPR041657">
    <property type="entry name" value="HTH_17"/>
</dbReference>